<accession>A0A6I6UW99</accession>
<protein>
    <submittedName>
        <fullName evidence="2">Uncharacterized protein</fullName>
    </submittedName>
</protein>
<reference evidence="2 3" key="1">
    <citation type="submission" date="2019-06" db="EMBL/GenBank/DDBJ databases">
        <title>An operon consisting of a P-type ATPase gene and a transcriptional regular gene given the different cadmium resistance in Bacillus vietamensis 151-6 and Bacillus marisflavi 151-25.</title>
        <authorList>
            <person name="Yu X."/>
        </authorList>
    </citation>
    <scope>NUCLEOTIDE SEQUENCE [LARGE SCALE GENOMIC DNA]</scope>
    <source>
        <strain evidence="2 3">151-6</strain>
    </source>
</reference>
<dbReference type="AlphaFoldDB" id="A0A6I6UW99"/>
<feature type="transmembrane region" description="Helical" evidence="1">
    <location>
        <begin position="104"/>
        <end position="124"/>
    </location>
</feature>
<keyword evidence="1" id="KW-1133">Transmembrane helix</keyword>
<gene>
    <name evidence="2" type="ORF">FHE72_23075</name>
</gene>
<evidence type="ECO:0000313" key="3">
    <source>
        <dbReference type="Proteomes" id="UP000465062"/>
    </source>
</evidence>
<evidence type="ECO:0000313" key="2">
    <source>
        <dbReference type="EMBL" id="QHE63552.1"/>
    </source>
</evidence>
<dbReference type="PROSITE" id="PS51257">
    <property type="entry name" value="PROKAR_LIPOPROTEIN"/>
    <property type="match status" value="1"/>
</dbReference>
<dbReference type="EMBL" id="CP047394">
    <property type="protein sequence ID" value="QHE63552.1"/>
    <property type="molecule type" value="Genomic_DNA"/>
</dbReference>
<feature type="transmembrane region" description="Helical" evidence="1">
    <location>
        <begin position="7"/>
        <end position="28"/>
    </location>
</feature>
<proteinExistence type="predicted"/>
<keyword evidence="1" id="KW-0472">Membrane</keyword>
<organism evidence="2 3">
    <name type="scientific">Rossellomorea vietnamensis</name>
    <dbReference type="NCBI Taxonomy" id="218284"/>
    <lineage>
        <taxon>Bacteria</taxon>
        <taxon>Bacillati</taxon>
        <taxon>Bacillota</taxon>
        <taxon>Bacilli</taxon>
        <taxon>Bacillales</taxon>
        <taxon>Bacillaceae</taxon>
        <taxon>Rossellomorea</taxon>
    </lineage>
</organism>
<dbReference type="KEGG" id="bvq:FHE72_23075"/>
<sequence>MSKKKITGFILVFLVFTLIACSLYGINIPLPSSYIPLVIAANGVFAFCSIFAQRLIIALYEVNVFEGKDSLVGYFNKYTAIFTSGINYYIQNVLNRLPFLMNKILAICYFLSLVWIGFGILGIFN</sequence>
<keyword evidence="1" id="KW-0812">Transmembrane</keyword>
<evidence type="ECO:0000256" key="1">
    <source>
        <dbReference type="SAM" id="Phobius"/>
    </source>
</evidence>
<dbReference type="Proteomes" id="UP000465062">
    <property type="component" value="Chromosome"/>
</dbReference>
<dbReference type="RefSeq" id="WP_159363141.1">
    <property type="nucleotide sequence ID" value="NZ_CP047394.1"/>
</dbReference>
<name>A0A6I6UW99_9BACI</name>
<feature type="transmembrane region" description="Helical" evidence="1">
    <location>
        <begin position="34"/>
        <end position="52"/>
    </location>
</feature>